<feature type="compositionally biased region" description="Basic and acidic residues" evidence="1">
    <location>
        <begin position="13"/>
        <end position="30"/>
    </location>
</feature>
<dbReference type="Proteomes" id="UP000266743">
    <property type="component" value="Chromosome 8"/>
</dbReference>
<dbReference type="GO" id="GO:0006388">
    <property type="term" value="P:tRNA splicing, via endonucleolytic cleavage and ligation"/>
    <property type="evidence" value="ECO:0007669"/>
    <property type="project" value="InterPro"/>
</dbReference>
<dbReference type="Pfam" id="PF08302">
    <property type="entry name" value="tRNA_lig_CPD"/>
    <property type="match status" value="1"/>
</dbReference>
<proteinExistence type="predicted"/>
<evidence type="ECO:0000259" key="2">
    <source>
        <dbReference type="Pfam" id="PF08302"/>
    </source>
</evidence>
<accession>A0A3L6L638</accession>
<evidence type="ECO:0000256" key="1">
    <source>
        <dbReference type="SAM" id="MobiDB-lite"/>
    </source>
</evidence>
<gene>
    <name evidence="3" type="ORF">DPX39_080021300</name>
</gene>
<evidence type="ECO:0000313" key="3">
    <source>
        <dbReference type="EMBL" id="RHW71021.1"/>
    </source>
</evidence>
<dbReference type="EMBL" id="QSBY01000008">
    <property type="protein sequence ID" value="RHW71021.1"/>
    <property type="molecule type" value="Genomic_DNA"/>
</dbReference>
<evidence type="ECO:0000313" key="4">
    <source>
        <dbReference type="Proteomes" id="UP000266743"/>
    </source>
</evidence>
<dbReference type="InterPro" id="IPR015965">
    <property type="entry name" value="tRNA_lig_PDEase"/>
</dbReference>
<name>A0A3L6L638_9TRYP</name>
<comment type="caution">
    <text evidence="3">The sequence shown here is derived from an EMBL/GenBank/DDBJ whole genome shotgun (WGS) entry which is preliminary data.</text>
</comment>
<dbReference type="GO" id="GO:0003972">
    <property type="term" value="F:RNA ligase (ATP) activity"/>
    <property type="evidence" value="ECO:0007669"/>
    <property type="project" value="InterPro"/>
</dbReference>
<protein>
    <submittedName>
        <fullName evidence="3">Fungal tRNA ligase phosphodiesterase domain containing protein</fullName>
    </submittedName>
</protein>
<dbReference type="AlphaFoldDB" id="A0A3L6L638"/>
<feature type="domain" description="tRNA ligase phosphodiesterase" evidence="2">
    <location>
        <begin position="79"/>
        <end position="193"/>
    </location>
</feature>
<feature type="region of interest" description="Disordered" evidence="1">
    <location>
        <begin position="1"/>
        <end position="40"/>
    </location>
</feature>
<dbReference type="GO" id="GO:0005524">
    <property type="term" value="F:ATP binding"/>
    <property type="evidence" value="ECO:0007669"/>
    <property type="project" value="InterPro"/>
</dbReference>
<reference evidence="3 4" key="1">
    <citation type="submission" date="2018-09" db="EMBL/GenBank/DDBJ databases">
        <title>whole genome sequence of T. equiperdum IVM-t1 strain.</title>
        <authorList>
            <person name="Suganuma K."/>
        </authorList>
    </citation>
    <scope>NUCLEOTIDE SEQUENCE [LARGE SCALE GENOMIC DNA]</scope>
    <source>
        <strain evidence="3 4">IVM-t1</strain>
    </source>
</reference>
<keyword evidence="3" id="KW-0436">Ligase</keyword>
<organism evidence="3 4">
    <name type="scientific">Trypanosoma brucei equiperdum</name>
    <dbReference type="NCBI Taxonomy" id="630700"/>
    <lineage>
        <taxon>Eukaryota</taxon>
        <taxon>Discoba</taxon>
        <taxon>Euglenozoa</taxon>
        <taxon>Kinetoplastea</taxon>
        <taxon>Metakinetoplastina</taxon>
        <taxon>Trypanosomatida</taxon>
        <taxon>Trypanosomatidae</taxon>
        <taxon>Trypanosoma</taxon>
    </lineage>
</organism>
<sequence length="197" mass="21458">MGCGGSKLSAKSKQADADPPKPSEHSEYSKPSDPSDPADAHRFKQFCTLPLHDGEKPMIFGAIMINDLAAVRSLVPADYLEGKNMQDEFHITTIYLGGKPPQDYELFKKLQMLEGTSIQVAPVRIASDAKATAIEIRNNNEFPCQNAHPHITIATAPGVPAKYSNELLSKVSTETSDIKVMEVSPDVSISGVFQFVR</sequence>